<protein>
    <submittedName>
        <fullName evidence="1">DUF2989 domain-containing protein</fullName>
    </submittedName>
</protein>
<proteinExistence type="predicted"/>
<dbReference type="InterPro" id="IPR021372">
    <property type="entry name" value="DUF2989"/>
</dbReference>
<dbReference type="EMBL" id="PXYG01000003">
    <property type="protein sequence ID" value="PSJ45794.1"/>
    <property type="molecule type" value="Genomic_DNA"/>
</dbReference>
<evidence type="ECO:0000313" key="2">
    <source>
        <dbReference type="Proteomes" id="UP000240243"/>
    </source>
</evidence>
<name>A0A2P7R6F7_9GAMM</name>
<gene>
    <name evidence="1" type="ORF">C7H85_10510</name>
</gene>
<sequence>MNTKLTLIIVATAVFLTGCERDRIRAICESYPRLCANLHEDGWCRFERSNLIRARYQQQEAPSDANRYVLMTELETYHDCLDPLLDIEYTDRQERKNDKVEAIVLVREELAALEQQTRASDSPYLQLWHWRHHGDRQARSRFIAQADSPAMQQPELLKALAELLAPRDKKAAEQALHRALGLYQARQDIDTAIIANLINLQIGERRYEDAWIWTRVLAQLTEQRGVDWERMDSYVRFSPEQQRQMQQQADNLVTRLKNGSYIQR</sequence>
<evidence type="ECO:0000313" key="1">
    <source>
        <dbReference type="EMBL" id="PSJ45794.1"/>
    </source>
</evidence>
<dbReference type="AlphaFoldDB" id="A0A2P7R6F7"/>
<dbReference type="Proteomes" id="UP000240243">
    <property type="component" value="Unassembled WGS sequence"/>
</dbReference>
<reference evidence="1 2" key="1">
    <citation type="submission" date="2018-03" db="EMBL/GenBank/DDBJ databases">
        <title>The draft genome of Zobellella sp. 59N8.</title>
        <authorList>
            <person name="Liu L."/>
            <person name="Li L."/>
            <person name="Zhang X."/>
            <person name="Liang L."/>
            <person name="Wang T."/>
        </authorList>
    </citation>
    <scope>NUCLEOTIDE SEQUENCE [LARGE SCALE GENOMIC DNA]</scope>
    <source>
        <strain evidence="1 2">59N8</strain>
    </source>
</reference>
<keyword evidence="2" id="KW-1185">Reference proteome</keyword>
<organism evidence="1 2">
    <name type="scientific">Zobellella endophytica</name>
    <dbReference type="NCBI Taxonomy" id="2116700"/>
    <lineage>
        <taxon>Bacteria</taxon>
        <taxon>Pseudomonadati</taxon>
        <taxon>Pseudomonadota</taxon>
        <taxon>Gammaproteobacteria</taxon>
        <taxon>Aeromonadales</taxon>
        <taxon>Aeromonadaceae</taxon>
        <taxon>Zobellella</taxon>
    </lineage>
</organism>
<accession>A0A2P7R6F7</accession>
<dbReference type="PROSITE" id="PS51257">
    <property type="entry name" value="PROKAR_LIPOPROTEIN"/>
    <property type="match status" value="1"/>
</dbReference>
<dbReference type="Pfam" id="PF11207">
    <property type="entry name" value="DUF2989"/>
    <property type="match status" value="1"/>
</dbReference>
<comment type="caution">
    <text evidence="1">The sequence shown here is derived from an EMBL/GenBank/DDBJ whole genome shotgun (WGS) entry which is preliminary data.</text>
</comment>